<reference evidence="3 4" key="1">
    <citation type="journal article" date="2014" name="PLoS ONE">
        <title>De novo Genome Assembly of the Fungal Plant Pathogen Pyrenophora semeniperda.</title>
        <authorList>
            <person name="Soliai M.M."/>
            <person name="Meyer S.E."/>
            <person name="Udall J.A."/>
            <person name="Elzinga D.E."/>
            <person name="Hermansen R.A."/>
            <person name="Bodily P.M."/>
            <person name="Hart A.A."/>
            <person name="Coleman C.E."/>
        </authorList>
    </citation>
    <scope>NUCLEOTIDE SEQUENCE [LARGE SCALE GENOMIC DNA]</scope>
    <source>
        <strain evidence="3 4">CCB06</strain>
        <tissue evidence="3">Mycelium</tissue>
    </source>
</reference>
<name>A0A3M7M851_9PLEO</name>
<evidence type="ECO:0000313" key="3">
    <source>
        <dbReference type="EMBL" id="RMZ70665.1"/>
    </source>
</evidence>
<keyword evidence="2" id="KW-1133">Transmembrane helix</keyword>
<protein>
    <submittedName>
        <fullName evidence="3">Zinc transporter yke4</fullName>
    </submittedName>
</protein>
<dbReference type="Proteomes" id="UP000265663">
    <property type="component" value="Unassembled WGS sequence"/>
</dbReference>
<feature type="transmembrane region" description="Helical" evidence="2">
    <location>
        <begin position="32"/>
        <end position="50"/>
    </location>
</feature>
<keyword evidence="4" id="KW-1185">Reference proteome</keyword>
<proteinExistence type="predicted"/>
<gene>
    <name evidence="3" type="ORF">GMOD_00000792</name>
</gene>
<keyword evidence="2" id="KW-0472">Membrane</keyword>
<organism evidence="3 4">
    <name type="scientific">Pyrenophora seminiperda CCB06</name>
    <dbReference type="NCBI Taxonomy" id="1302712"/>
    <lineage>
        <taxon>Eukaryota</taxon>
        <taxon>Fungi</taxon>
        <taxon>Dikarya</taxon>
        <taxon>Ascomycota</taxon>
        <taxon>Pezizomycotina</taxon>
        <taxon>Dothideomycetes</taxon>
        <taxon>Pleosporomycetidae</taxon>
        <taxon>Pleosporales</taxon>
        <taxon>Pleosporineae</taxon>
        <taxon>Pleosporaceae</taxon>
        <taxon>Pyrenophora</taxon>
    </lineage>
</organism>
<accession>A0A3M7M851</accession>
<dbReference type="AlphaFoldDB" id="A0A3M7M851"/>
<dbReference type="EMBL" id="KE747824">
    <property type="protein sequence ID" value="RMZ70665.1"/>
    <property type="molecule type" value="Genomic_DNA"/>
</dbReference>
<sequence>MKTPSFRSEPKPTARTNNHRLHRRYTSRTRPIITLLLVLICVPMFLYHILPSLSSIINDYRSSHSSRPATSTFCTKEVGSAQCCAIYLAAQPCLDECRKKHVDRETMALTAEYDECADQCLVEYNGVCKDKS</sequence>
<dbReference type="OrthoDB" id="3790043at2759"/>
<keyword evidence="2" id="KW-0812">Transmembrane</keyword>
<evidence type="ECO:0000256" key="2">
    <source>
        <dbReference type="SAM" id="Phobius"/>
    </source>
</evidence>
<evidence type="ECO:0000313" key="4">
    <source>
        <dbReference type="Proteomes" id="UP000265663"/>
    </source>
</evidence>
<feature type="region of interest" description="Disordered" evidence="1">
    <location>
        <begin position="1"/>
        <end position="22"/>
    </location>
</feature>
<evidence type="ECO:0000256" key="1">
    <source>
        <dbReference type="SAM" id="MobiDB-lite"/>
    </source>
</evidence>